<dbReference type="CDD" id="cd02984">
    <property type="entry name" value="TRX_PICOT"/>
    <property type="match status" value="1"/>
</dbReference>
<dbReference type="InterPro" id="IPR033658">
    <property type="entry name" value="GRX_PICOT-like"/>
</dbReference>
<dbReference type="InterPro" id="IPR002109">
    <property type="entry name" value="Glutaredoxin"/>
</dbReference>
<sequence>MNDVMAELAKEHSQVSFVKLEAEAVPEVSEKYEISSVPTFLFFKNSQKIDRLDGAHAPELTKKVQRHASSGSIPPNTNEHPKEDLNLRLKKLTHAAPCMLFMKGTPQEPRCGFSKQMVEILHKHNIQFSSFDIFSDEEVRQGLKTYSNWPTYPQLYVSGELIGGLDIIKELEASEELDTICPKAPKLEERAMSSYCVPTAHQMSRSSSEEGSTQDGSEQKSGVLEVVLSFPGCLTGTSYQSRSWFRDLPGWVDSLSLDVVDLQRRSAASSRHSPRMMPWTQRQLRTFLPLRTEPSFCGSVESQCSSSRTSKVSVPTNAKQPRSMPCLLSHCWIVEVSAPQAGEEATSAADLRSERWRHGPEVGGSCVAKAGTPGTWRSFRASATPLAARAIPESCARALFLGPWRRSWSGEQCLEEHGTPTGQEPYGLGGQSLLARSLEAAQAVVPTASWKCQFRPWLLVPSFPVGWPFQSGLGFAVLRVRLLLRLEALAASRRALETLPIRVCALPTAYRSGQPLWGGFATPLHAREKEDHEPEAGSNSFLCISRSIPRRVLVPGASGHKGQGCWGISSQTLVSASLGTASFPRFFVFVLLFSPSEPSGSP</sequence>
<evidence type="ECO:0000256" key="2">
    <source>
        <dbReference type="ARBA" id="ARBA00023004"/>
    </source>
</evidence>
<keyword evidence="2" id="KW-0408">Iron</keyword>
<dbReference type="InParanoid" id="L9KXQ7"/>
<dbReference type="CDD" id="cd03028">
    <property type="entry name" value="GRX_PICOT_like"/>
    <property type="match status" value="1"/>
</dbReference>
<organism evidence="7 8">
    <name type="scientific">Tupaia chinensis</name>
    <name type="common">Chinese tree shrew</name>
    <name type="synonym">Tupaia belangeri chinensis</name>
    <dbReference type="NCBI Taxonomy" id="246437"/>
    <lineage>
        <taxon>Eukaryota</taxon>
        <taxon>Metazoa</taxon>
        <taxon>Chordata</taxon>
        <taxon>Craniata</taxon>
        <taxon>Vertebrata</taxon>
        <taxon>Euteleostomi</taxon>
        <taxon>Mammalia</taxon>
        <taxon>Eutheria</taxon>
        <taxon>Euarchontoglires</taxon>
        <taxon>Scandentia</taxon>
        <taxon>Tupaiidae</taxon>
        <taxon>Tupaia</taxon>
    </lineage>
</organism>
<dbReference type="Proteomes" id="UP000011518">
    <property type="component" value="Unassembled WGS sequence"/>
</dbReference>
<dbReference type="InterPro" id="IPR036249">
    <property type="entry name" value="Thioredoxin-like_sf"/>
</dbReference>
<evidence type="ECO:0000256" key="1">
    <source>
        <dbReference type="ARBA" id="ARBA00022723"/>
    </source>
</evidence>
<reference evidence="8" key="2">
    <citation type="journal article" date="2013" name="Nat. Commun.">
        <title>Genome of the Chinese tree shrew.</title>
        <authorList>
            <person name="Fan Y."/>
            <person name="Huang Z.Y."/>
            <person name="Cao C.C."/>
            <person name="Chen C.S."/>
            <person name="Chen Y.X."/>
            <person name="Fan D.D."/>
            <person name="He J."/>
            <person name="Hou H.L."/>
            <person name="Hu L."/>
            <person name="Hu X.T."/>
            <person name="Jiang X.T."/>
            <person name="Lai R."/>
            <person name="Lang Y.S."/>
            <person name="Liang B."/>
            <person name="Liao S.G."/>
            <person name="Mu D."/>
            <person name="Ma Y.Y."/>
            <person name="Niu Y.Y."/>
            <person name="Sun X.Q."/>
            <person name="Xia J.Q."/>
            <person name="Xiao J."/>
            <person name="Xiong Z.Q."/>
            <person name="Xu L."/>
            <person name="Yang L."/>
            <person name="Zhang Y."/>
            <person name="Zhao W."/>
            <person name="Zhao X.D."/>
            <person name="Zheng Y.T."/>
            <person name="Zhou J.M."/>
            <person name="Zhu Y.B."/>
            <person name="Zhang G.J."/>
            <person name="Wang J."/>
            <person name="Yao Y.G."/>
        </authorList>
    </citation>
    <scope>NUCLEOTIDE SEQUENCE [LARGE SCALE GENOMIC DNA]</scope>
</reference>
<feature type="compositionally biased region" description="Polar residues" evidence="4">
    <location>
        <begin position="67"/>
        <end position="78"/>
    </location>
</feature>
<dbReference type="AlphaFoldDB" id="L9KXQ7"/>
<accession>L9KXQ7</accession>
<feature type="region of interest" description="Disordered" evidence="4">
    <location>
        <begin position="63"/>
        <end position="82"/>
    </location>
</feature>
<dbReference type="eggNOG" id="KOG0911">
    <property type="taxonomic scope" value="Eukaryota"/>
</dbReference>
<dbReference type="STRING" id="246437.L9KXQ7"/>
<name>L9KXQ7_TUPCH</name>
<feature type="domain" description="Glutaredoxin" evidence="6">
    <location>
        <begin position="99"/>
        <end position="162"/>
    </location>
</feature>
<dbReference type="PANTHER" id="PTHR10293:SF73">
    <property type="entry name" value="GLUTAREDOXIN-3"/>
    <property type="match status" value="1"/>
</dbReference>
<keyword evidence="3" id="KW-0411">Iron-sulfur</keyword>
<gene>
    <name evidence="7" type="ORF">TREES_T100016903</name>
</gene>
<evidence type="ECO:0000259" key="5">
    <source>
        <dbReference type="Pfam" id="PF00085"/>
    </source>
</evidence>
<dbReference type="InterPro" id="IPR004480">
    <property type="entry name" value="Monothiol_GRX-rel"/>
</dbReference>
<dbReference type="FunFam" id="3.40.30.10:FF:000012">
    <property type="entry name" value="Monothiol glutaredoxin"/>
    <property type="match status" value="1"/>
</dbReference>
<feature type="domain" description="Thioredoxin" evidence="5">
    <location>
        <begin position="3"/>
        <end position="64"/>
    </location>
</feature>
<dbReference type="Pfam" id="PF00085">
    <property type="entry name" value="Thioredoxin"/>
    <property type="match status" value="1"/>
</dbReference>
<dbReference type="SUPFAM" id="SSF52833">
    <property type="entry name" value="Thioredoxin-like"/>
    <property type="match status" value="2"/>
</dbReference>
<evidence type="ECO:0000313" key="7">
    <source>
        <dbReference type="EMBL" id="ELW67279.1"/>
    </source>
</evidence>
<dbReference type="Pfam" id="PF00462">
    <property type="entry name" value="Glutaredoxin"/>
    <property type="match status" value="1"/>
</dbReference>
<evidence type="ECO:0000313" key="8">
    <source>
        <dbReference type="Proteomes" id="UP000011518"/>
    </source>
</evidence>
<evidence type="ECO:0000256" key="3">
    <source>
        <dbReference type="ARBA" id="ARBA00023014"/>
    </source>
</evidence>
<dbReference type="InterPro" id="IPR013766">
    <property type="entry name" value="Thioredoxin_domain"/>
</dbReference>
<keyword evidence="1" id="KW-0479">Metal-binding</keyword>
<dbReference type="Gene3D" id="3.40.30.10">
    <property type="entry name" value="Glutaredoxin"/>
    <property type="match status" value="2"/>
</dbReference>
<dbReference type="GO" id="GO:0005829">
    <property type="term" value="C:cytosol"/>
    <property type="evidence" value="ECO:0007669"/>
    <property type="project" value="TreeGrafter"/>
</dbReference>
<dbReference type="EMBL" id="KB320619">
    <property type="protein sequence ID" value="ELW67279.1"/>
    <property type="molecule type" value="Genomic_DNA"/>
</dbReference>
<dbReference type="GO" id="GO:0005634">
    <property type="term" value="C:nucleus"/>
    <property type="evidence" value="ECO:0007669"/>
    <property type="project" value="TreeGrafter"/>
</dbReference>
<dbReference type="GO" id="GO:0006879">
    <property type="term" value="P:intracellular iron ion homeostasis"/>
    <property type="evidence" value="ECO:0007669"/>
    <property type="project" value="TreeGrafter"/>
</dbReference>
<protein>
    <submittedName>
        <fullName evidence="7">Glutaredoxin-3</fullName>
    </submittedName>
</protein>
<keyword evidence="8" id="KW-1185">Reference proteome</keyword>
<proteinExistence type="predicted"/>
<evidence type="ECO:0000256" key="4">
    <source>
        <dbReference type="SAM" id="MobiDB-lite"/>
    </source>
</evidence>
<dbReference type="GO" id="GO:0051536">
    <property type="term" value="F:iron-sulfur cluster binding"/>
    <property type="evidence" value="ECO:0007669"/>
    <property type="project" value="UniProtKB-KW"/>
</dbReference>
<reference evidence="8" key="1">
    <citation type="submission" date="2012-07" db="EMBL/GenBank/DDBJ databases">
        <title>Genome of the Chinese tree shrew, a rising model animal genetically related to primates.</title>
        <authorList>
            <person name="Zhang G."/>
            <person name="Fan Y."/>
            <person name="Yao Y."/>
            <person name="Huang Z."/>
        </authorList>
    </citation>
    <scope>NUCLEOTIDE SEQUENCE [LARGE SCALE GENOMIC DNA]</scope>
</reference>
<dbReference type="GO" id="GO:0046872">
    <property type="term" value="F:metal ion binding"/>
    <property type="evidence" value="ECO:0007669"/>
    <property type="project" value="UniProtKB-KW"/>
</dbReference>
<dbReference type="PANTHER" id="PTHR10293">
    <property type="entry name" value="GLUTAREDOXIN FAMILY MEMBER"/>
    <property type="match status" value="1"/>
</dbReference>
<evidence type="ECO:0000259" key="6">
    <source>
        <dbReference type="Pfam" id="PF00462"/>
    </source>
</evidence>
<dbReference type="PROSITE" id="PS51354">
    <property type="entry name" value="GLUTAREDOXIN_2"/>
    <property type="match status" value="1"/>
</dbReference>